<dbReference type="Gene3D" id="1.10.418.10">
    <property type="entry name" value="Calponin-like domain"/>
    <property type="match status" value="1"/>
</dbReference>
<sequence length="252" mass="29235">MASLDKLTVSENDDQYDDAELEELYSWIDTFPLTRPKKNLSRDFADGVPVAEIVKNVFPQAVEMHNFSPCSAADKKTNNWRTLNRKVFKRFNFEVDNDLIEGIVACKPGLIEKFLIYLRIKLNRAEWERQRQPPPVKKKHGRPESDKPEADQYVGTPGRSKGQVKGTKGHTKGPELWQEPTKGRTIRDPMEADVVPRLVFEEKAQENLAKDETIKILQAKCNRLEHLIHLKDMRIDDLQNRVEEMRPTGFRR</sequence>
<evidence type="ECO:0000313" key="3">
    <source>
        <dbReference type="EMBL" id="KAK3094411.1"/>
    </source>
</evidence>
<protein>
    <recommendedName>
        <fullName evidence="2">Calponin-homology (CH) domain-containing protein</fullName>
    </recommendedName>
</protein>
<dbReference type="AlphaFoldDB" id="A0AA89BTV6"/>
<gene>
    <name evidence="3" type="ORF">FSP39_001445</name>
</gene>
<name>A0AA89BTV6_PINIB</name>
<dbReference type="PANTHER" id="PTHR12509">
    <property type="entry name" value="SPERMATOGENESIS-ASSOCIATED 4-RELATED"/>
    <property type="match status" value="1"/>
</dbReference>
<dbReference type="PANTHER" id="PTHR12509:SF9">
    <property type="entry name" value="SPERM FLAGELLAR PROTEIN 1 ISOFORM X1"/>
    <property type="match status" value="1"/>
</dbReference>
<dbReference type="FunFam" id="1.10.418.10:FF:000059">
    <property type="entry name" value="RIKEN cDNA 6430531B16 gene"/>
    <property type="match status" value="1"/>
</dbReference>
<proteinExistence type="predicted"/>
<dbReference type="InterPro" id="IPR052111">
    <property type="entry name" value="Spermatogenesis_Ciliary_MAP"/>
</dbReference>
<feature type="domain" description="Calponin-homology (CH)" evidence="2">
    <location>
        <begin position="18"/>
        <end position="123"/>
    </location>
</feature>
<organism evidence="3 4">
    <name type="scientific">Pinctada imbricata</name>
    <name type="common">Atlantic pearl-oyster</name>
    <name type="synonym">Pinctada martensii</name>
    <dbReference type="NCBI Taxonomy" id="66713"/>
    <lineage>
        <taxon>Eukaryota</taxon>
        <taxon>Metazoa</taxon>
        <taxon>Spiralia</taxon>
        <taxon>Lophotrochozoa</taxon>
        <taxon>Mollusca</taxon>
        <taxon>Bivalvia</taxon>
        <taxon>Autobranchia</taxon>
        <taxon>Pteriomorphia</taxon>
        <taxon>Pterioida</taxon>
        <taxon>Pterioidea</taxon>
        <taxon>Pteriidae</taxon>
        <taxon>Pinctada</taxon>
    </lineage>
</organism>
<feature type="region of interest" description="Disordered" evidence="1">
    <location>
        <begin position="129"/>
        <end position="181"/>
    </location>
</feature>
<dbReference type="GO" id="GO:0051493">
    <property type="term" value="P:regulation of cytoskeleton organization"/>
    <property type="evidence" value="ECO:0007669"/>
    <property type="project" value="TreeGrafter"/>
</dbReference>
<dbReference type="InterPro" id="IPR010441">
    <property type="entry name" value="CH_2"/>
</dbReference>
<dbReference type="SUPFAM" id="SSF47576">
    <property type="entry name" value="Calponin-homology domain, CH-domain"/>
    <property type="match status" value="1"/>
</dbReference>
<dbReference type="Pfam" id="PF06294">
    <property type="entry name" value="CH_2"/>
    <property type="match status" value="1"/>
</dbReference>
<comment type="caution">
    <text evidence="3">The sequence shown here is derived from an EMBL/GenBank/DDBJ whole genome shotgun (WGS) entry which is preliminary data.</text>
</comment>
<evidence type="ECO:0000256" key="1">
    <source>
        <dbReference type="SAM" id="MobiDB-lite"/>
    </source>
</evidence>
<dbReference type="GO" id="GO:0005930">
    <property type="term" value="C:axoneme"/>
    <property type="evidence" value="ECO:0007669"/>
    <property type="project" value="TreeGrafter"/>
</dbReference>
<dbReference type="InterPro" id="IPR001715">
    <property type="entry name" value="CH_dom"/>
</dbReference>
<dbReference type="InterPro" id="IPR036872">
    <property type="entry name" value="CH_dom_sf"/>
</dbReference>
<reference evidence="3" key="1">
    <citation type="submission" date="2019-08" db="EMBL/GenBank/DDBJ databases">
        <title>The improved chromosome-level genome for the pearl oyster Pinctada fucata martensii using PacBio sequencing and Hi-C.</title>
        <authorList>
            <person name="Zheng Z."/>
        </authorList>
    </citation>
    <scope>NUCLEOTIDE SEQUENCE</scope>
    <source>
        <strain evidence="3">ZZ-2019</strain>
        <tissue evidence="3">Adductor muscle</tissue>
    </source>
</reference>
<dbReference type="GO" id="GO:0008017">
    <property type="term" value="F:microtubule binding"/>
    <property type="evidence" value="ECO:0007669"/>
    <property type="project" value="TreeGrafter"/>
</dbReference>
<keyword evidence="4" id="KW-1185">Reference proteome</keyword>
<dbReference type="EMBL" id="VSWD01000008">
    <property type="protein sequence ID" value="KAK3094411.1"/>
    <property type="molecule type" value="Genomic_DNA"/>
</dbReference>
<evidence type="ECO:0000313" key="4">
    <source>
        <dbReference type="Proteomes" id="UP001186944"/>
    </source>
</evidence>
<evidence type="ECO:0000259" key="2">
    <source>
        <dbReference type="PROSITE" id="PS50021"/>
    </source>
</evidence>
<dbReference type="Proteomes" id="UP001186944">
    <property type="component" value="Unassembled WGS sequence"/>
</dbReference>
<accession>A0AA89BTV6</accession>
<dbReference type="PROSITE" id="PS50021">
    <property type="entry name" value="CH"/>
    <property type="match status" value="1"/>
</dbReference>